<proteinExistence type="predicted"/>
<name>A0A8S5TAR7_9CAUD</name>
<evidence type="ECO:0000313" key="1">
    <source>
        <dbReference type="EMBL" id="DAF60079.1"/>
    </source>
</evidence>
<reference evidence="1" key="1">
    <citation type="journal article" date="2021" name="Proc. Natl. Acad. Sci. U.S.A.">
        <title>A Catalog of Tens of Thousands of Viruses from Human Metagenomes Reveals Hidden Associations with Chronic Diseases.</title>
        <authorList>
            <person name="Tisza M.J."/>
            <person name="Buck C.B."/>
        </authorList>
    </citation>
    <scope>NUCLEOTIDE SEQUENCE</scope>
    <source>
        <strain evidence="1">CtMCY8</strain>
    </source>
</reference>
<dbReference type="EMBL" id="BK032782">
    <property type="protein sequence ID" value="DAF60079.1"/>
    <property type="molecule type" value="Genomic_DNA"/>
</dbReference>
<sequence>MKIRNRERKSITPAKPVIPLRKLYKRKCSVFHRQTDTPSKPKGARQL</sequence>
<protein>
    <submittedName>
        <fullName evidence="1">Uncharacterized protein</fullName>
    </submittedName>
</protein>
<accession>A0A8S5TAR7</accession>
<organism evidence="1">
    <name type="scientific">Siphoviridae sp. ctMCY8</name>
    <dbReference type="NCBI Taxonomy" id="2827854"/>
    <lineage>
        <taxon>Viruses</taxon>
        <taxon>Duplodnaviria</taxon>
        <taxon>Heunggongvirae</taxon>
        <taxon>Uroviricota</taxon>
        <taxon>Caudoviricetes</taxon>
    </lineage>
</organism>